<sequence length="120" mass="13484">LFLFCICYGAAALLYERICVPHVSDDEEPVAPEWVAPITSVPKAVIFYGEGAQGPRRRVHSVTLDELEAVEQERMLCPCLDHQPTLLPKCRAGPPLYHRLRVAWTEAEKRRSPKGNMATV</sequence>
<gene>
    <name evidence="1" type="ORF">NSK_005796</name>
</gene>
<protein>
    <submittedName>
        <fullName evidence="1">Uncharacterized protein</fullName>
    </submittedName>
</protein>
<dbReference type="EMBL" id="SDOX01000091">
    <property type="protein sequence ID" value="TFJ82880.1"/>
    <property type="molecule type" value="Genomic_DNA"/>
</dbReference>
<name>A0A4D9CUI9_9STRA</name>
<proteinExistence type="predicted"/>
<organism evidence="1 2">
    <name type="scientific">Nannochloropsis salina CCMP1776</name>
    <dbReference type="NCBI Taxonomy" id="1027361"/>
    <lineage>
        <taxon>Eukaryota</taxon>
        <taxon>Sar</taxon>
        <taxon>Stramenopiles</taxon>
        <taxon>Ochrophyta</taxon>
        <taxon>Eustigmatophyceae</taxon>
        <taxon>Eustigmatales</taxon>
        <taxon>Monodopsidaceae</taxon>
        <taxon>Microchloropsis</taxon>
        <taxon>Microchloropsis salina</taxon>
    </lineage>
</organism>
<evidence type="ECO:0000313" key="2">
    <source>
        <dbReference type="Proteomes" id="UP000355283"/>
    </source>
</evidence>
<comment type="caution">
    <text evidence="1">The sequence shown here is derived from an EMBL/GenBank/DDBJ whole genome shotgun (WGS) entry which is preliminary data.</text>
</comment>
<keyword evidence="2" id="KW-1185">Reference proteome</keyword>
<dbReference type="AlphaFoldDB" id="A0A4D9CUI9"/>
<accession>A0A4D9CUI9</accession>
<reference evidence="1 2" key="1">
    <citation type="submission" date="2019-01" db="EMBL/GenBank/DDBJ databases">
        <title>Nuclear Genome Assembly of the Microalgal Biofuel strain Nannochloropsis salina CCMP1776.</title>
        <authorList>
            <person name="Hovde B."/>
        </authorList>
    </citation>
    <scope>NUCLEOTIDE SEQUENCE [LARGE SCALE GENOMIC DNA]</scope>
    <source>
        <strain evidence="1 2">CCMP1776</strain>
    </source>
</reference>
<dbReference type="Proteomes" id="UP000355283">
    <property type="component" value="Unassembled WGS sequence"/>
</dbReference>
<evidence type="ECO:0000313" key="1">
    <source>
        <dbReference type="EMBL" id="TFJ82880.1"/>
    </source>
</evidence>
<feature type="non-terminal residue" evidence="1">
    <location>
        <position position="1"/>
    </location>
</feature>